<gene>
    <name evidence="1" type="ORF">E8K88_12725</name>
</gene>
<dbReference type="RefSeq" id="WP_136407049.1">
    <property type="nucleotide sequence ID" value="NZ_SSWX01000016.1"/>
</dbReference>
<keyword evidence="2" id="KW-1185">Reference proteome</keyword>
<dbReference type="Proteomes" id="UP000306236">
    <property type="component" value="Unassembled WGS sequence"/>
</dbReference>
<comment type="caution">
    <text evidence="1">The sequence shown here is derived from an EMBL/GenBank/DDBJ whole genome shotgun (WGS) entry which is preliminary data.</text>
</comment>
<proteinExistence type="predicted"/>
<protein>
    <submittedName>
        <fullName evidence="1">DUF2946 domain-containing protein</fullName>
    </submittedName>
</protein>
<dbReference type="EMBL" id="SSWX01000016">
    <property type="protein sequence ID" value="THJ32290.1"/>
    <property type="molecule type" value="Genomic_DNA"/>
</dbReference>
<dbReference type="OrthoDB" id="8906767at2"/>
<organism evidence="1 2">
    <name type="scientific">Lampropedia aestuarii</name>
    <dbReference type="NCBI Taxonomy" id="2562762"/>
    <lineage>
        <taxon>Bacteria</taxon>
        <taxon>Pseudomonadati</taxon>
        <taxon>Pseudomonadota</taxon>
        <taxon>Betaproteobacteria</taxon>
        <taxon>Burkholderiales</taxon>
        <taxon>Comamonadaceae</taxon>
        <taxon>Lampropedia</taxon>
    </lineage>
</organism>
<sequence length="123" mass="13125">MSIWSIFRRCAKLVVVWFALATVAAVASPLINPKRMAIVCVGTGGAQLVVIDDGGKITPMGSHSLDCPNCLLAAPPPALWLHAREPQSRFHYLVSHYRAAHIAAFSGSALPPRGPPQVVFTAI</sequence>
<name>A0A4S5BIX6_9BURK</name>
<accession>A0A4S5BIX6</accession>
<evidence type="ECO:0000313" key="1">
    <source>
        <dbReference type="EMBL" id="THJ32290.1"/>
    </source>
</evidence>
<reference evidence="1 2" key="1">
    <citation type="submission" date="2019-04" db="EMBL/GenBank/DDBJ databases">
        <title>Lampropedia sp YIM MLB12 draf genome.</title>
        <authorList>
            <person name="Wang Y.-X."/>
        </authorList>
    </citation>
    <scope>NUCLEOTIDE SEQUENCE [LARGE SCALE GENOMIC DNA]</scope>
    <source>
        <strain evidence="1 2">YIM MLB12</strain>
    </source>
</reference>
<dbReference type="AlphaFoldDB" id="A0A4S5BIX6"/>
<evidence type="ECO:0000313" key="2">
    <source>
        <dbReference type="Proteomes" id="UP000306236"/>
    </source>
</evidence>